<evidence type="ECO:0000313" key="2">
    <source>
        <dbReference type="Proteomes" id="UP001151760"/>
    </source>
</evidence>
<comment type="caution">
    <text evidence="1">The sequence shown here is derived from an EMBL/GenBank/DDBJ whole genome shotgun (WGS) entry which is preliminary data.</text>
</comment>
<protein>
    <submittedName>
        <fullName evidence="1">Uncharacterized protein</fullName>
    </submittedName>
</protein>
<keyword evidence="2" id="KW-1185">Reference proteome</keyword>
<gene>
    <name evidence="1" type="ORF">Tco_0841119</name>
</gene>
<name>A0ABQ5AYZ0_9ASTR</name>
<proteinExistence type="predicted"/>
<evidence type="ECO:0000313" key="1">
    <source>
        <dbReference type="EMBL" id="GJT06657.1"/>
    </source>
</evidence>
<accession>A0ABQ5AYZ0</accession>
<sequence>MATTSNTIGASIMMKTSFKSQDLWELVENGGIDSSDDQERDAKAIFIIQQAMNESILSRIATTTTWTTIGIRAYVNSYARLIPRTSEREETNTLGMEESRRKNFLGNVVEKRDTKWDKEKKSWARLMEYEYQVDAKKENINVETVSNSGRKEDIVGL</sequence>
<reference evidence="1" key="2">
    <citation type="submission" date="2022-01" db="EMBL/GenBank/DDBJ databases">
        <authorList>
            <person name="Yamashiro T."/>
            <person name="Shiraishi A."/>
            <person name="Satake H."/>
            <person name="Nakayama K."/>
        </authorList>
    </citation>
    <scope>NUCLEOTIDE SEQUENCE</scope>
</reference>
<dbReference type="EMBL" id="BQNB010012687">
    <property type="protein sequence ID" value="GJT06657.1"/>
    <property type="molecule type" value="Genomic_DNA"/>
</dbReference>
<reference evidence="1" key="1">
    <citation type="journal article" date="2022" name="Int. J. Mol. Sci.">
        <title>Draft Genome of Tanacetum Coccineum: Genomic Comparison of Closely Related Tanacetum-Family Plants.</title>
        <authorList>
            <person name="Yamashiro T."/>
            <person name="Shiraishi A."/>
            <person name="Nakayama K."/>
            <person name="Satake H."/>
        </authorList>
    </citation>
    <scope>NUCLEOTIDE SEQUENCE</scope>
</reference>
<organism evidence="1 2">
    <name type="scientific">Tanacetum coccineum</name>
    <dbReference type="NCBI Taxonomy" id="301880"/>
    <lineage>
        <taxon>Eukaryota</taxon>
        <taxon>Viridiplantae</taxon>
        <taxon>Streptophyta</taxon>
        <taxon>Embryophyta</taxon>
        <taxon>Tracheophyta</taxon>
        <taxon>Spermatophyta</taxon>
        <taxon>Magnoliopsida</taxon>
        <taxon>eudicotyledons</taxon>
        <taxon>Gunneridae</taxon>
        <taxon>Pentapetalae</taxon>
        <taxon>asterids</taxon>
        <taxon>campanulids</taxon>
        <taxon>Asterales</taxon>
        <taxon>Asteraceae</taxon>
        <taxon>Asteroideae</taxon>
        <taxon>Anthemideae</taxon>
        <taxon>Anthemidinae</taxon>
        <taxon>Tanacetum</taxon>
    </lineage>
</organism>
<dbReference type="Proteomes" id="UP001151760">
    <property type="component" value="Unassembled WGS sequence"/>
</dbReference>